<evidence type="ECO:0000256" key="4">
    <source>
        <dbReference type="ARBA" id="ARBA00022833"/>
    </source>
</evidence>
<keyword evidence="4 8" id="KW-0862">Zinc</keyword>
<comment type="cofactor">
    <cofactor evidence="8">
        <name>Zn(2+)</name>
        <dbReference type="ChEBI" id="CHEBI:29105"/>
    </cofactor>
    <text evidence="8">Binds 1 zinc ion per subunit.</text>
</comment>
<dbReference type="Gene3D" id="3.30.1490.190">
    <property type="match status" value="1"/>
</dbReference>
<comment type="function">
    <text evidence="1">Acts as a global negative controlling element, employing Fe(2+) as a cofactor to bind the operator of the repressed genes.</text>
</comment>
<dbReference type="GO" id="GO:0000976">
    <property type="term" value="F:transcription cis-regulatory region binding"/>
    <property type="evidence" value="ECO:0007669"/>
    <property type="project" value="TreeGrafter"/>
</dbReference>
<dbReference type="SUPFAM" id="SSF46785">
    <property type="entry name" value="Winged helix' DNA-binding domain"/>
    <property type="match status" value="1"/>
</dbReference>
<name>A0A6S6TQP0_9BACT</name>
<keyword evidence="6" id="KW-0238">DNA-binding</keyword>
<keyword evidence="8" id="KW-0479">Metal-binding</keyword>
<feature type="binding site" evidence="8">
    <location>
        <position position="98"/>
    </location>
    <ligand>
        <name>Zn(2+)</name>
        <dbReference type="ChEBI" id="CHEBI:29105"/>
    </ligand>
</feature>
<dbReference type="Pfam" id="PF01475">
    <property type="entry name" value="FUR"/>
    <property type="match status" value="1"/>
</dbReference>
<evidence type="ECO:0000256" key="3">
    <source>
        <dbReference type="ARBA" id="ARBA00022491"/>
    </source>
</evidence>
<dbReference type="InterPro" id="IPR036390">
    <property type="entry name" value="WH_DNA-bd_sf"/>
</dbReference>
<gene>
    <name evidence="9" type="ORF">HELGO_WM17549</name>
</gene>
<dbReference type="Gene3D" id="1.10.10.10">
    <property type="entry name" value="Winged helix-like DNA-binding domain superfamily/Winged helix DNA-binding domain"/>
    <property type="match status" value="1"/>
</dbReference>
<dbReference type="InterPro" id="IPR002481">
    <property type="entry name" value="FUR"/>
</dbReference>
<dbReference type="GO" id="GO:0008270">
    <property type="term" value="F:zinc ion binding"/>
    <property type="evidence" value="ECO:0007669"/>
    <property type="project" value="TreeGrafter"/>
</dbReference>
<evidence type="ECO:0000256" key="8">
    <source>
        <dbReference type="PIRSR" id="PIRSR602481-1"/>
    </source>
</evidence>
<reference evidence="9" key="1">
    <citation type="submission" date="2020-01" db="EMBL/GenBank/DDBJ databases">
        <authorList>
            <person name="Meier V. D."/>
            <person name="Meier V D."/>
        </authorList>
    </citation>
    <scope>NUCLEOTIDE SEQUENCE</scope>
    <source>
        <strain evidence="9">HLG_WM_MAG_05</strain>
    </source>
</reference>
<dbReference type="GO" id="GO:0045892">
    <property type="term" value="P:negative regulation of DNA-templated transcription"/>
    <property type="evidence" value="ECO:0007669"/>
    <property type="project" value="TreeGrafter"/>
</dbReference>
<evidence type="ECO:0000256" key="1">
    <source>
        <dbReference type="ARBA" id="ARBA00002997"/>
    </source>
</evidence>
<keyword evidence="5" id="KW-0805">Transcription regulation</keyword>
<organism evidence="9">
    <name type="scientific">uncultured Sulfurovum sp</name>
    <dbReference type="NCBI Taxonomy" id="269237"/>
    <lineage>
        <taxon>Bacteria</taxon>
        <taxon>Pseudomonadati</taxon>
        <taxon>Campylobacterota</taxon>
        <taxon>Epsilonproteobacteria</taxon>
        <taxon>Campylobacterales</taxon>
        <taxon>Sulfurovaceae</taxon>
        <taxon>Sulfurovum</taxon>
        <taxon>environmental samples</taxon>
    </lineage>
</organism>
<dbReference type="InterPro" id="IPR043135">
    <property type="entry name" value="Fur_C"/>
</dbReference>
<dbReference type="EMBL" id="CACVAU010000054">
    <property type="protein sequence ID" value="CAA6818598.1"/>
    <property type="molecule type" value="Genomic_DNA"/>
</dbReference>
<feature type="binding site" evidence="8">
    <location>
        <position position="101"/>
    </location>
    <ligand>
        <name>Zn(2+)</name>
        <dbReference type="ChEBI" id="CHEBI:29105"/>
    </ligand>
</feature>
<evidence type="ECO:0000313" key="9">
    <source>
        <dbReference type="EMBL" id="CAA6818598.1"/>
    </source>
</evidence>
<comment type="similarity">
    <text evidence="2">Belongs to the Fur family.</text>
</comment>
<evidence type="ECO:0000256" key="2">
    <source>
        <dbReference type="ARBA" id="ARBA00007957"/>
    </source>
</evidence>
<protein>
    <recommendedName>
        <fullName evidence="10">Ferric uptake regulation protein</fullName>
    </recommendedName>
</protein>
<keyword evidence="3" id="KW-0678">Repressor</keyword>
<evidence type="ECO:0000256" key="5">
    <source>
        <dbReference type="ARBA" id="ARBA00023015"/>
    </source>
</evidence>
<dbReference type="GO" id="GO:1900376">
    <property type="term" value="P:regulation of secondary metabolite biosynthetic process"/>
    <property type="evidence" value="ECO:0007669"/>
    <property type="project" value="TreeGrafter"/>
</dbReference>
<feature type="binding site" evidence="8">
    <location>
        <position position="141"/>
    </location>
    <ligand>
        <name>Zn(2+)</name>
        <dbReference type="ChEBI" id="CHEBI:29105"/>
    </ligand>
</feature>
<evidence type="ECO:0000256" key="6">
    <source>
        <dbReference type="ARBA" id="ARBA00023125"/>
    </source>
</evidence>
<feature type="binding site" evidence="8">
    <location>
        <position position="138"/>
    </location>
    <ligand>
        <name>Zn(2+)</name>
        <dbReference type="ChEBI" id="CHEBI:29105"/>
    </ligand>
</feature>
<dbReference type="PANTHER" id="PTHR33202">
    <property type="entry name" value="ZINC UPTAKE REGULATION PROTEIN"/>
    <property type="match status" value="1"/>
</dbReference>
<sequence length="146" mass="16488">MANMNNNQIKEELNQKGIKNTKAKSVLLQILKSSKAPQDVSNLHKACSQITSVNLATIYRSLRQFNEKDIVQEFLSSEGVAQYEYIHQGAKSHPHFECESCHSVFCLGELQFDDALYFSNMAKQNKINSINITLTGLCESCQKNNQ</sequence>
<evidence type="ECO:0000256" key="7">
    <source>
        <dbReference type="ARBA" id="ARBA00023163"/>
    </source>
</evidence>
<dbReference type="PANTHER" id="PTHR33202:SF7">
    <property type="entry name" value="FERRIC UPTAKE REGULATION PROTEIN"/>
    <property type="match status" value="1"/>
</dbReference>
<keyword evidence="7" id="KW-0804">Transcription</keyword>
<dbReference type="AlphaFoldDB" id="A0A6S6TQP0"/>
<accession>A0A6S6TQP0</accession>
<evidence type="ECO:0008006" key="10">
    <source>
        <dbReference type="Google" id="ProtNLM"/>
    </source>
</evidence>
<dbReference type="GO" id="GO:0003700">
    <property type="term" value="F:DNA-binding transcription factor activity"/>
    <property type="evidence" value="ECO:0007669"/>
    <property type="project" value="InterPro"/>
</dbReference>
<dbReference type="InterPro" id="IPR036388">
    <property type="entry name" value="WH-like_DNA-bd_sf"/>
</dbReference>
<proteinExistence type="inferred from homology"/>